<dbReference type="GO" id="GO:0005524">
    <property type="term" value="F:ATP binding"/>
    <property type="evidence" value="ECO:0007669"/>
    <property type="project" value="UniProtKB-UniRule"/>
</dbReference>
<dbReference type="InterPro" id="IPR014729">
    <property type="entry name" value="Rossmann-like_a/b/a_fold"/>
</dbReference>
<dbReference type="CDD" id="cd00553">
    <property type="entry name" value="NAD_synthase"/>
    <property type="match status" value="1"/>
</dbReference>
<dbReference type="GO" id="GO:0009435">
    <property type="term" value="P:NAD+ biosynthetic process"/>
    <property type="evidence" value="ECO:0007669"/>
    <property type="project" value="UniProtKB-UniRule"/>
</dbReference>
<dbReference type="PROSITE" id="PS50263">
    <property type="entry name" value="CN_HYDROLASE"/>
    <property type="match status" value="1"/>
</dbReference>
<evidence type="ECO:0000256" key="8">
    <source>
        <dbReference type="RuleBase" id="RU003811"/>
    </source>
</evidence>
<organism evidence="10 11">
    <name type="scientific">Candidatus Yanofskybacteria bacterium RIFCSPHIGHO2_02_FULL_41_11</name>
    <dbReference type="NCBI Taxonomy" id="1802675"/>
    <lineage>
        <taxon>Bacteria</taxon>
        <taxon>Candidatus Yanofskyibacteriota</taxon>
    </lineage>
</organism>
<dbReference type="InterPro" id="IPR014445">
    <property type="entry name" value="Gln-dep_NAD_synthase"/>
</dbReference>
<evidence type="ECO:0000313" key="10">
    <source>
        <dbReference type="EMBL" id="OGN08949.1"/>
    </source>
</evidence>
<dbReference type="Pfam" id="PF02540">
    <property type="entry name" value="NAD_synthase"/>
    <property type="match status" value="1"/>
</dbReference>
<evidence type="ECO:0000259" key="9">
    <source>
        <dbReference type="PROSITE" id="PS50263"/>
    </source>
</evidence>
<comment type="caution">
    <text evidence="10">The sequence shown here is derived from an EMBL/GenBank/DDBJ whole genome shotgun (WGS) entry which is preliminary data.</text>
</comment>
<keyword evidence="5 7" id="KW-0067">ATP-binding</keyword>
<dbReference type="InterPro" id="IPR022310">
    <property type="entry name" value="NAD/GMP_synthase"/>
</dbReference>
<evidence type="ECO:0000256" key="2">
    <source>
        <dbReference type="ARBA" id="ARBA00007145"/>
    </source>
</evidence>
<dbReference type="GO" id="GO:0005737">
    <property type="term" value="C:cytoplasm"/>
    <property type="evidence" value="ECO:0007669"/>
    <property type="project" value="InterPro"/>
</dbReference>
<dbReference type="PANTHER" id="PTHR23090:SF9">
    <property type="entry name" value="GLUTAMINE-DEPENDENT NAD(+) SYNTHETASE"/>
    <property type="match status" value="1"/>
</dbReference>
<evidence type="ECO:0000256" key="4">
    <source>
        <dbReference type="ARBA" id="ARBA00022741"/>
    </source>
</evidence>
<keyword evidence="4 7" id="KW-0547">Nucleotide-binding</keyword>
<comment type="similarity">
    <text evidence="8">Belongs to the NAD synthetase family.</text>
</comment>
<dbReference type="InterPro" id="IPR003694">
    <property type="entry name" value="NAD_synthase"/>
</dbReference>
<dbReference type="GO" id="GO:0004359">
    <property type="term" value="F:glutaminase activity"/>
    <property type="evidence" value="ECO:0007669"/>
    <property type="project" value="InterPro"/>
</dbReference>
<keyword evidence="6 7" id="KW-0520">NAD</keyword>
<evidence type="ECO:0000313" key="11">
    <source>
        <dbReference type="Proteomes" id="UP000177167"/>
    </source>
</evidence>
<comment type="catalytic activity">
    <reaction evidence="7">
        <text>deamido-NAD(+) + L-glutamine + ATP + H2O = L-glutamate + AMP + diphosphate + NAD(+) + H(+)</text>
        <dbReference type="Rhea" id="RHEA:24384"/>
        <dbReference type="ChEBI" id="CHEBI:15377"/>
        <dbReference type="ChEBI" id="CHEBI:15378"/>
        <dbReference type="ChEBI" id="CHEBI:29985"/>
        <dbReference type="ChEBI" id="CHEBI:30616"/>
        <dbReference type="ChEBI" id="CHEBI:33019"/>
        <dbReference type="ChEBI" id="CHEBI:57540"/>
        <dbReference type="ChEBI" id="CHEBI:58359"/>
        <dbReference type="ChEBI" id="CHEBI:58437"/>
        <dbReference type="ChEBI" id="CHEBI:456215"/>
        <dbReference type="EC" id="6.3.5.1"/>
    </reaction>
</comment>
<feature type="domain" description="CN hydrolase" evidence="9">
    <location>
        <begin position="13"/>
        <end position="310"/>
    </location>
</feature>
<dbReference type="NCBIfam" id="TIGR00552">
    <property type="entry name" value="nadE"/>
    <property type="match status" value="1"/>
</dbReference>
<dbReference type="EMBL" id="MGJP01000049">
    <property type="protein sequence ID" value="OGN08949.1"/>
    <property type="molecule type" value="Genomic_DNA"/>
</dbReference>
<dbReference type="SUPFAM" id="SSF52402">
    <property type="entry name" value="Adenine nucleotide alpha hydrolases-like"/>
    <property type="match status" value="1"/>
</dbReference>
<dbReference type="UniPathway" id="UPA00253">
    <property type="reaction ID" value="UER00334"/>
</dbReference>
<dbReference type="Pfam" id="PF00795">
    <property type="entry name" value="CN_hydrolase"/>
    <property type="match status" value="1"/>
</dbReference>
<dbReference type="PIRSF" id="PIRSF006630">
    <property type="entry name" value="NADS_GAT"/>
    <property type="match status" value="1"/>
</dbReference>
<evidence type="ECO:0000256" key="3">
    <source>
        <dbReference type="ARBA" id="ARBA00022598"/>
    </source>
</evidence>
<dbReference type="Gene3D" id="3.40.50.620">
    <property type="entry name" value="HUPs"/>
    <property type="match status" value="1"/>
</dbReference>
<proteinExistence type="inferred from homology"/>
<evidence type="ECO:0000256" key="7">
    <source>
        <dbReference type="PIRNR" id="PIRNR006630"/>
    </source>
</evidence>
<dbReference type="PANTHER" id="PTHR23090">
    <property type="entry name" value="NH 3 /GLUTAMINE-DEPENDENT NAD + SYNTHETASE"/>
    <property type="match status" value="1"/>
</dbReference>
<evidence type="ECO:0000256" key="5">
    <source>
        <dbReference type="ARBA" id="ARBA00022840"/>
    </source>
</evidence>
<protein>
    <recommendedName>
        <fullName evidence="7">Glutamine-dependent NAD(+) synthetase</fullName>
        <ecNumber evidence="7">6.3.5.1</ecNumber>
    </recommendedName>
    <alternativeName>
        <fullName evidence="7">NAD(+) synthase [glutamine-hydrolyzing]</fullName>
    </alternativeName>
</protein>
<sequence>MAQNNKMEKLKGLKISLCQMRVIPGRPDINAEYIIREIKSAYERGSDIIIFPELCTSGYLIGDKFEDACFIDDIQGFNREIVESVPENLVVIFGSVVVSFGKGEDGRQRMHNAAIVAQGGRPFNSLRGRQLGYTVKTLQPHYRYFDDDKHLFSARKIAEETAEIYRKTGGREGVENCSVHDLLKVYDLKTSIGLIKVGVGICEDLWKDDYALNPAAVLAEKGAQLLIAISASPWGWQKNRKRHQVIKNLTKEIQVPVVYVNNTGCQNNGDNIINFDGASTIYSDRGEIIYEVESYSPSTQNIVWGVGLKPVAEEAPQDDTKELYLGIRTAVKDMLDAMPEEKRRVVIGLSGGVDSATMAALVADILGPERVYLINMPYEYSDPNVRNVAQKIASNLGINLKVSPIKGIVDAICEQTHVEKGTLAHQNVQARARMEILAAETQKLGGVFTCNANKTEIAFGYGTLDGDMRGWLVPFGDLVKREVRQLARYLNKEIYKREVIPQECIEQIPSAELEKDQKDPFDYGYPDKRGYHDEWVRAVTEFRWNPEKFLEMYLNGKLESELILEPGTLNRLFPTPKAFVEDLERCWQMFNRAFFKRVQSPPIIIVSRRAFGRDLEESMLSSHYTQHYLKIKEELINKK</sequence>
<dbReference type="EC" id="6.3.5.1" evidence="7"/>
<name>A0A1F8F9K4_9BACT</name>
<dbReference type="GO" id="GO:0003952">
    <property type="term" value="F:NAD+ synthase (glutamine-hydrolyzing) activity"/>
    <property type="evidence" value="ECO:0007669"/>
    <property type="project" value="UniProtKB-UniRule"/>
</dbReference>
<comment type="similarity">
    <text evidence="2 7">In the C-terminal section; belongs to the NAD synthetase family.</text>
</comment>
<dbReference type="CDD" id="cd07570">
    <property type="entry name" value="GAT_Gln-NAD-synth"/>
    <property type="match status" value="1"/>
</dbReference>
<dbReference type="SUPFAM" id="SSF56317">
    <property type="entry name" value="Carbon-nitrogen hydrolase"/>
    <property type="match status" value="1"/>
</dbReference>
<reference evidence="10 11" key="1">
    <citation type="journal article" date="2016" name="Nat. Commun.">
        <title>Thousands of microbial genomes shed light on interconnected biogeochemical processes in an aquifer system.</title>
        <authorList>
            <person name="Anantharaman K."/>
            <person name="Brown C.T."/>
            <person name="Hug L.A."/>
            <person name="Sharon I."/>
            <person name="Castelle C.J."/>
            <person name="Probst A.J."/>
            <person name="Thomas B.C."/>
            <person name="Singh A."/>
            <person name="Wilkins M.J."/>
            <person name="Karaoz U."/>
            <person name="Brodie E.L."/>
            <person name="Williams K.H."/>
            <person name="Hubbard S.S."/>
            <person name="Banfield J.F."/>
        </authorList>
    </citation>
    <scope>NUCLEOTIDE SEQUENCE [LARGE SCALE GENOMIC DNA]</scope>
</reference>
<dbReference type="AlphaFoldDB" id="A0A1F8F9K4"/>
<comment type="pathway">
    <text evidence="1 7">Cofactor biosynthesis; NAD(+) biosynthesis; NAD(+) from deamido-NAD(+) (L-Gln route): step 1/1.</text>
</comment>
<dbReference type="InterPro" id="IPR036526">
    <property type="entry name" value="C-N_Hydrolase_sf"/>
</dbReference>
<evidence type="ECO:0000256" key="1">
    <source>
        <dbReference type="ARBA" id="ARBA00005188"/>
    </source>
</evidence>
<keyword evidence="3 7" id="KW-0436">Ligase</keyword>
<dbReference type="Proteomes" id="UP000177167">
    <property type="component" value="Unassembled WGS sequence"/>
</dbReference>
<accession>A0A1F8F9K4</accession>
<evidence type="ECO:0000256" key="6">
    <source>
        <dbReference type="ARBA" id="ARBA00023027"/>
    </source>
</evidence>
<dbReference type="Gene3D" id="3.60.110.10">
    <property type="entry name" value="Carbon-nitrogen hydrolase"/>
    <property type="match status" value="1"/>
</dbReference>
<gene>
    <name evidence="10" type="ORF">A3J46_05655</name>
</gene>
<dbReference type="InterPro" id="IPR003010">
    <property type="entry name" value="C-N_Hydrolase"/>
</dbReference>